<proteinExistence type="predicted"/>
<feature type="transmembrane region" description="Helical" evidence="5">
    <location>
        <begin position="45"/>
        <end position="65"/>
    </location>
</feature>
<evidence type="ECO:0000256" key="5">
    <source>
        <dbReference type="SAM" id="Phobius"/>
    </source>
</evidence>
<evidence type="ECO:0000256" key="4">
    <source>
        <dbReference type="ARBA" id="ARBA00023136"/>
    </source>
</evidence>
<keyword evidence="6" id="KW-0489">Methyltransferase</keyword>
<dbReference type="InterPro" id="IPR052527">
    <property type="entry name" value="Metal_cation-efflux_comp"/>
</dbReference>
<keyword evidence="3 5" id="KW-1133">Transmembrane helix</keyword>
<dbReference type="AlphaFoldDB" id="B8FRF1"/>
<dbReference type="PANTHER" id="PTHR43847:SF1">
    <property type="entry name" value="BLL3993 PROTEIN"/>
    <property type="match status" value="1"/>
</dbReference>
<dbReference type="Proteomes" id="UP000007726">
    <property type="component" value="Chromosome"/>
</dbReference>
<dbReference type="HOGENOM" id="CLU_065200_5_3_9"/>
<dbReference type="InterPro" id="IPR007318">
    <property type="entry name" value="Phopholipid_MeTrfase"/>
</dbReference>
<evidence type="ECO:0000313" key="7">
    <source>
        <dbReference type="Proteomes" id="UP000007726"/>
    </source>
</evidence>
<keyword evidence="6" id="KW-0808">Transferase</keyword>
<dbReference type="GO" id="GO:0032259">
    <property type="term" value="P:methylation"/>
    <property type="evidence" value="ECO:0007669"/>
    <property type="project" value="UniProtKB-KW"/>
</dbReference>
<keyword evidence="4 5" id="KW-0472">Membrane</keyword>
<comment type="subcellular location">
    <subcellularLocation>
        <location evidence="1">Endomembrane system</location>
        <topology evidence="1">Multi-pass membrane protein</topology>
    </subcellularLocation>
</comment>
<accession>B8FRF1</accession>
<protein>
    <submittedName>
        <fullName evidence="6">Isoprenylcysteine carboxyl methyltransferase</fullName>
    </submittedName>
</protein>
<organism evidence="6 7">
    <name type="scientific">Desulfitobacterium hafniense (strain DSM 10664 / DCB-2)</name>
    <dbReference type="NCBI Taxonomy" id="272564"/>
    <lineage>
        <taxon>Bacteria</taxon>
        <taxon>Bacillati</taxon>
        <taxon>Bacillota</taxon>
        <taxon>Clostridia</taxon>
        <taxon>Eubacteriales</taxon>
        <taxon>Desulfitobacteriaceae</taxon>
        <taxon>Desulfitobacterium</taxon>
    </lineage>
</organism>
<feature type="transmembrane region" description="Helical" evidence="5">
    <location>
        <begin position="97"/>
        <end position="124"/>
    </location>
</feature>
<dbReference type="EMBL" id="CP001336">
    <property type="protein sequence ID" value="ACL20066.1"/>
    <property type="molecule type" value="Genomic_DNA"/>
</dbReference>
<evidence type="ECO:0000256" key="3">
    <source>
        <dbReference type="ARBA" id="ARBA00022989"/>
    </source>
</evidence>
<feature type="transmembrane region" description="Helical" evidence="5">
    <location>
        <begin position="21"/>
        <end position="39"/>
    </location>
</feature>
<dbReference type="KEGG" id="dhd:Dhaf_2029"/>
<dbReference type="PANTHER" id="PTHR43847">
    <property type="entry name" value="BLL3993 PROTEIN"/>
    <property type="match status" value="1"/>
</dbReference>
<evidence type="ECO:0000256" key="1">
    <source>
        <dbReference type="ARBA" id="ARBA00004127"/>
    </source>
</evidence>
<reference evidence="6 7" key="1">
    <citation type="journal article" date="2012" name="BMC Microbiol.">
        <title>Genome sequence of Desulfitobacterium hafniense DCB-2, a Gram-positive anaerobe capable of dehalogenation and metal reduction.</title>
        <authorList>
            <person name="Kim S.H."/>
            <person name="Harzman C."/>
            <person name="Davis J.K."/>
            <person name="Hutcheson R."/>
            <person name="Broderick J.B."/>
            <person name="Marsh T.L."/>
            <person name="Tiedje J.M."/>
        </authorList>
    </citation>
    <scope>NUCLEOTIDE SEQUENCE [LARGE SCALE GENOMIC DNA]</scope>
    <source>
        <strain evidence="7">DSM 10664 / DCB-2</strain>
    </source>
</reference>
<dbReference type="Pfam" id="PF04191">
    <property type="entry name" value="PEMT"/>
    <property type="match status" value="1"/>
</dbReference>
<evidence type="ECO:0000313" key="6">
    <source>
        <dbReference type="EMBL" id="ACL20066.1"/>
    </source>
</evidence>
<name>B8FRF1_DESHD</name>
<keyword evidence="2 5" id="KW-0812">Transmembrane</keyword>
<dbReference type="RefSeq" id="WP_015943796.1">
    <property type="nucleotide sequence ID" value="NC_011830.1"/>
</dbReference>
<dbReference type="GO" id="GO:0012505">
    <property type="term" value="C:endomembrane system"/>
    <property type="evidence" value="ECO:0007669"/>
    <property type="project" value="UniProtKB-SubCell"/>
</dbReference>
<dbReference type="Gene3D" id="1.20.120.1630">
    <property type="match status" value="1"/>
</dbReference>
<dbReference type="GO" id="GO:0008168">
    <property type="term" value="F:methyltransferase activity"/>
    <property type="evidence" value="ECO:0007669"/>
    <property type="project" value="UniProtKB-KW"/>
</dbReference>
<sequence length="161" mass="18499">MAENREMTREKEATSKPPVILNLYFLGFILPGFDFRLHWSTVPVWLVLAANALVFLGYIFILRVFRENSYASTVIQVEQEQPVISSGPYALVRHPMYLGMAVIGLFSPLALGSFWAVIPALLILPSLVLRIKWEEEVLLQKLPGYQEYCSKTRFRLLPLIW</sequence>
<gene>
    <name evidence="6" type="ordered locus">Dhaf_2029</name>
</gene>
<evidence type="ECO:0000256" key="2">
    <source>
        <dbReference type="ARBA" id="ARBA00022692"/>
    </source>
</evidence>